<dbReference type="Proteomes" id="UP000308652">
    <property type="component" value="Unassembled WGS sequence"/>
</dbReference>
<evidence type="ECO:0000313" key="2">
    <source>
        <dbReference type="EMBL" id="TFK45137.1"/>
    </source>
</evidence>
<evidence type="ECO:0000313" key="3">
    <source>
        <dbReference type="Proteomes" id="UP000308652"/>
    </source>
</evidence>
<keyword evidence="3" id="KW-1185">Reference proteome</keyword>
<dbReference type="EMBL" id="ML213590">
    <property type="protein sequence ID" value="TFK45137.1"/>
    <property type="molecule type" value="Genomic_DNA"/>
</dbReference>
<gene>
    <name evidence="2" type="ORF">BDQ12DRAFT_674204</name>
</gene>
<evidence type="ECO:0000256" key="1">
    <source>
        <dbReference type="SAM" id="MobiDB-lite"/>
    </source>
</evidence>
<feature type="compositionally biased region" description="Low complexity" evidence="1">
    <location>
        <begin position="67"/>
        <end position="78"/>
    </location>
</feature>
<protein>
    <submittedName>
        <fullName evidence="2">Uncharacterized protein</fullName>
    </submittedName>
</protein>
<proteinExistence type="predicted"/>
<sequence length="102" mass="11514">MSASADCCGPCCFCCACFSICGHTDCLRWILFVPCRSKKMNEEDEEYQSTVQRMMNEDRAHEAALFTSQPQTQPQMQSYSLEETKGEQSGAPVNIRDKSMIL</sequence>
<accession>A0A5C3MJP9</accession>
<feature type="region of interest" description="Disordered" evidence="1">
    <location>
        <begin position="66"/>
        <end position="102"/>
    </location>
</feature>
<name>A0A5C3MJP9_9AGAR</name>
<organism evidence="2 3">
    <name type="scientific">Crucibulum laeve</name>
    <dbReference type="NCBI Taxonomy" id="68775"/>
    <lineage>
        <taxon>Eukaryota</taxon>
        <taxon>Fungi</taxon>
        <taxon>Dikarya</taxon>
        <taxon>Basidiomycota</taxon>
        <taxon>Agaricomycotina</taxon>
        <taxon>Agaricomycetes</taxon>
        <taxon>Agaricomycetidae</taxon>
        <taxon>Agaricales</taxon>
        <taxon>Agaricineae</taxon>
        <taxon>Nidulariaceae</taxon>
        <taxon>Crucibulum</taxon>
    </lineage>
</organism>
<dbReference type="AlphaFoldDB" id="A0A5C3MJP9"/>
<reference evidence="2 3" key="1">
    <citation type="journal article" date="2019" name="Nat. Ecol. Evol.">
        <title>Megaphylogeny resolves global patterns of mushroom evolution.</title>
        <authorList>
            <person name="Varga T."/>
            <person name="Krizsan K."/>
            <person name="Foldi C."/>
            <person name="Dima B."/>
            <person name="Sanchez-Garcia M."/>
            <person name="Sanchez-Ramirez S."/>
            <person name="Szollosi G.J."/>
            <person name="Szarkandi J.G."/>
            <person name="Papp V."/>
            <person name="Albert L."/>
            <person name="Andreopoulos W."/>
            <person name="Angelini C."/>
            <person name="Antonin V."/>
            <person name="Barry K.W."/>
            <person name="Bougher N.L."/>
            <person name="Buchanan P."/>
            <person name="Buyck B."/>
            <person name="Bense V."/>
            <person name="Catcheside P."/>
            <person name="Chovatia M."/>
            <person name="Cooper J."/>
            <person name="Damon W."/>
            <person name="Desjardin D."/>
            <person name="Finy P."/>
            <person name="Geml J."/>
            <person name="Haridas S."/>
            <person name="Hughes K."/>
            <person name="Justo A."/>
            <person name="Karasinski D."/>
            <person name="Kautmanova I."/>
            <person name="Kiss B."/>
            <person name="Kocsube S."/>
            <person name="Kotiranta H."/>
            <person name="LaButti K.M."/>
            <person name="Lechner B.E."/>
            <person name="Liimatainen K."/>
            <person name="Lipzen A."/>
            <person name="Lukacs Z."/>
            <person name="Mihaltcheva S."/>
            <person name="Morgado L.N."/>
            <person name="Niskanen T."/>
            <person name="Noordeloos M.E."/>
            <person name="Ohm R.A."/>
            <person name="Ortiz-Santana B."/>
            <person name="Ovrebo C."/>
            <person name="Racz N."/>
            <person name="Riley R."/>
            <person name="Savchenko A."/>
            <person name="Shiryaev A."/>
            <person name="Soop K."/>
            <person name="Spirin V."/>
            <person name="Szebenyi C."/>
            <person name="Tomsovsky M."/>
            <person name="Tulloss R.E."/>
            <person name="Uehling J."/>
            <person name="Grigoriev I.V."/>
            <person name="Vagvolgyi C."/>
            <person name="Papp T."/>
            <person name="Martin F.M."/>
            <person name="Miettinen O."/>
            <person name="Hibbett D.S."/>
            <person name="Nagy L.G."/>
        </authorList>
    </citation>
    <scope>NUCLEOTIDE SEQUENCE [LARGE SCALE GENOMIC DNA]</scope>
    <source>
        <strain evidence="2 3">CBS 166.37</strain>
    </source>
</reference>